<dbReference type="RefSeq" id="WP_096920152.1">
    <property type="nucleotide sequence ID" value="NZ_CP029487.1"/>
</dbReference>
<dbReference type="KEGG" id="emt:CPZ25_016610"/>
<keyword evidence="2" id="KW-0472">Membrane</keyword>
<evidence type="ECO:0008006" key="6">
    <source>
        <dbReference type="Google" id="ProtNLM"/>
    </source>
</evidence>
<evidence type="ECO:0000313" key="4">
    <source>
        <dbReference type="EMBL" id="QCT72875.1"/>
    </source>
</evidence>
<organism evidence="4 5">
    <name type="scientific">Eubacterium maltosivorans</name>
    <dbReference type="NCBI Taxonomy" id="2041044"/>
    <lineage>
        <taxon>Bacteria</taxon>
        <taxon>Bacillati</taxon>
        <taxon>Bacillota</taxon>
        <taxon>Clostridia</taxon>
        <taxon>Eubacteriales</taxon>
        <taxon>Eubacteriaceae</taxon>
        <taxon>Eubacterium</taxon>
    </lineage>
</organism>
<keyword evidence="3" id="KW-0732">Signal</keyword>
<keyword evidence="5" id="KW-1185">Reference proteome</keyword>
<feature type="region of interest" description="Disordered" evidence="1">
    <location>
        <begin position="909"/>
        <end position="929"/>
    </location>
</feature>
<keyword evidence="2" id="KW-1133">Transmembrane helix</keyword>
<keyword evidence="2" id="KW-0812">Transmembrane</keyword>
<evidence type="ECO:0000256" key="3">
    <source>
        <dbReference type="SAM" id="SignalP"/>
    </source>
</evidence>
<accession>A0A4P9CD78</accession>
<sequence length="969" mass="103723">MSSKAFTVRWGLVLLVAALLLLFGGASVQAEEETRTINLEEFHSLSIYPDGYKYEGESLQPFTGNYIITGQSRRTDIFIAVGKKVEFRDVSCGYVRFGSYSPTHLLLAGENQINAGMDVSVGTTVTIDSVENGSLTVKPSVSYTDGQYNMFVIALDGNLIVNSGRINVGTGVVAPIQVKYSPKWRHSGSLTVNGGEITAYGYADPRNSFIGCGYGDAGFGKITVNGGTINAGKRGTIGLSEYYQDDIEDCHCEDITINGGSIVGTINTKGRIINNAGEALSQLAVTLPDITQKTAVTSLSVGGDSSYGLKDVTTTERGELFLWLPQAQLQDDTRVTLTTQDGKTYTGEIYNGVFEWIRDASEVGFRNQSVYENEPLPKMELDTSRLPQGATVEYSVNKTPDGPGKYRYIAAVTQNGQTLKYRATLTVLPLQEIGDVGLKDSEEVSFKLTGQKPTLDYSKVPAGCKVSFSPGKVKKTNTPTQVAVTISGRGYQTKTQTVTLTMKKYKSVIVSIFEGLLNPKKAAAENAALLTADASLPMAGEGQDEAAKLDDGSEAVTLKMNIQVQSMATGEGKGEEETEAVIPVPQGTVTILGQTYPLDENGDLDGCPRDTDGSYLITTTREALKACGYKVEAVYTPAENTPYDTAAVSVDSDPSKLVRDAITLDYDVLQGDDDKNLSWKDTVQIKAAGGSKTEGEAYTYRLLQGDDFATLSQDGQLSFTKAGYVAVEVSLAGNADYNGASNTISFYVGKAYRETEFEAAPVTYDGELHRIELSGDLEPGTYVEYIEESEDTVGDFDYMATDAGAYHAAVYVAADDRYVGEITYSDWTITPRDIADVQISGVADRYSATGSPVTPVPEEVKVSDDLYLNPDDYDVRYENNTEAGTATLTLTGKGNFTGTVSKTFAITAQKGGSGESQSTGGGSTADQRKITGNTKTGIVSDQTSAALIGGGLLALCVALTAVLYKRKQS</sequence>
<evidence type="ECO:0000313" key="5">
    <source>
        <dbReference type="Proteomes" id="UP000218387"/>
    </source>
</evidence>
<dbReference type="AlphaFoldDB" id="A0A4P9CD78"/>
<feature type="compositionally biased region" description="Gly residues" evidence="1">
    <location>
        <begin position="911"/>
        <end position="923"/>
    </location>
</feature>
<evidence type="ECO:0000256" key="2">
    <source>
        <dbReference type="SAM" id="Phobius"/>
    </source>
</evidence>
<feature type="transmembrane region" description="Helical" evidence="2">
    <location>
        <begin position="945"/>
        <end position="964"/>
    </location>
</feature>
<gene>
    <name evidence="4" type="ORF">CPZ25_016610</name>
</gene>
<name>A0A4P9CD78_EUBML</name>
<evidence type="ECO:0000256" key="1">
    <source>
        <dbReference type="SAM" id="MobiDB-lite"/>
    </source>
</evidence>
<dbReference type="EMBL" id="CP029487">
    <property type="protein sequence ID" value="QCT72875.1"/>
    <property type="molecule type" value="Genomic_DNA"/>
</dbReference>
<feature type="signal peptide" evidence="3">
    <location>
        <begin position="1"/>
        <end position="30"/>
    </location>
</feature>
<dbReference type="Proteomes" id="UP000218387">
    <property type="component" value="Chromosome"/>
</dbReference>
<feature type="chain" id="PRO_5020276412" description="MBG domain-containing protein" evidence="3">
    <location>
        <begin position="31"/>
        <end position="969"/>
    </location>
</feature>
<protein>
    <recommendedName>
        <fullName evidence="6">MBG domain-containing protein</fullName>
    </recommendedName>
</protein>
<reference evidence="4 5" key="1">
    <citation type="submission" date="2018-05" db="EMBL/GenBank/DDBJ databases">
        <title>Genome comparison of Eubacterium sp.</title>
        <authorList>
            <person name="Feng Y."/>
            <person name="Sanchez-Andrea I."/>
            <person name="Stams A.J.M."/>
            <person name="De Vos W.M."/>
        </authorList>
    </citation>
    <scope>NUCLEOTIDE SEQUENCE [LARGE SCALE GENOMIC DNA]</scope>
    <source>
        <strain evidence="4 5">YI</strain>
    </source>
</reference>
<proteinExistence type="predicted"/>